<evidence type="ECO:0000313" key="5">
    <source>
        <dbReference type="Proteomes" id="UP001549363"/>
    </source>
</evidence>
<evidence type="ECO:0000259" key="3">
    <source>
        <dbReference type="PROSITE" id="PS51737"/>
    </source>
</evidence>
<dbReference type="Pfam" id="PF07508">
    <property type="entry name" value="Recombinase"/>
    <property type="match status" value="1"/>
</dbReference>
<dbReference type="InterPro" id="IPR036162">
    <property type="entry name" value="Resolvase-like_N_sf"/>
</dbReference>
<feature type="domain" description="Recombinase" evidence="3">
    <location>
        <begin position="162"/>
        <end position="282"/>
    </location>
</feature>
<dbReference type="CDD" id="cd00338">
    <property type="entry name" value="Ser_Recombinase"/>
    <property type="match status" value="1"/>
</dbReference>
<keyword evidence="5" id="KW-1185">Reference proteome</keyword>
<dbReference type="EMBL" id="JBEPSB010000022">
    <property type="protein sequence ID" value="MET4562561.1"/>
    <property type="molecule type" value="Genomic_DNA"/>
</dbReference>
<dbReference type="SUPFAM" id="SSF53041">
    <property type="entry name" value="Resolvase-like"/>
    <property type="match status" value="1"/>
</dbReference>
<dbReference type="PROSITE" id="PS51737">
    <property type="entry name" value="RECOMBINASE_DNA_BIND"/>
    <property type="match status" value="1"/>
</dbReference>
<dbReference type="RefSeq" id="WP_354472546.1">
    <property type="nucleotide sequence ID" value="NZ_JBEPSB010000022.1"/>
</dbReference>
<evidence type="ECO:0000259" key="2">
    <source>
        <dbReference type="PROSITE" id="PS51736"/>
    </source>
</evidence>
<dbReference type="InterPro" id="IPR025827">
    <property type="entry name" value="Zn_ribbon_recom_dom"/>
</dbReference>
<dbReference type="PANTHER" id="PTHR30461:SF23">
    <property type="entry name" value="DNA RECOMBINASE-RELATED"/>
    <property type="match status" value="1"/>
</dbReference>
<dbReference type="Pfam" id="PF00239">
    <property type="entry name" value="Resolvase"/>
    <property type="match status" value="1"/>
</dbReference>
<dbReference type="PROSITE" id="PS51736">
    <property type="entry name" value="RECOMBINASES_3"/>
    <property type="match status" value="1"/>
</dbReference>
<dbReference type="Gene3D" id="3.90.1750.20">
    <property type="entry name" value="Putative Large Serine Recombinase, Chain B, Domain 2"/>
    <property type="match status" value="1"/>
</dbReference>
<dbReference type="SMART" id="SM00857">
    <property type="entry name" value="Resolvase"/>
    <property type="match status" value="1"/>
</dbReference>
<dbReference type="InterPro" id="IPR050639">
    <property type="entry name" value="SSR_resolvase"/>
</dbReference>
<dbReference type="InterPro" id="IPR011109">
    <property type="entry name" value="DNA_bind_recombinase_dom"/>
</dbReference>
<proteinExistence type="predicted"/>
<gene>
    <name evidence="4" type="ORF">ABIA69_003752</name>
</gene>
<dbReference type="Proteomes" id="UP001549363">
    <property type="component" value="Unassembled WGS sequence"/>
</dbReference>
<dbReference type="InterPro" id="IPR006119">
    <property type="entry name" value="Resolv_N"/>
</dbReference>
<keyword evidence="1" id="KW-0175">Coiled coil</keyword>
<organism evidence="4 5">
    <name type="scientific">Lysinibacillus parviboronicapiens</name>
    <dbReference type="NCBI Taxonomy" id="436516"/>
    <lineage>
        <taxon>Bacteria</taxon>
        <taxon>Bacillati</taxon>
        <taxon>Bacillota</taxon>
        <taxon>Bacilli</taxon>
        <taxon>Bacillales</taxon>
        <taxon>Bacillaceae</taxon>
        <taxon>Lysinibacillus</taxon>
    </lineage>
</organism>
<evidence type="ECO:0000313" key="4">
    <source>
        <dbReference type="EMBL" id="MET4562561.1"/>
    </source>
</evidence>
<dbReference type="Gene3D" id="3.40.50.1390">
    <property type="entry name" value="Resolvase, N-terminal catalytic domain"/>
    <property type="match status" value="1"/>
</dbReference>
<feature type="coiled-coil region" evidence="1">
    <location>
        <begin position="423"/>
        <end position="450"/>
    </location>
</feature>
<evidence type="ECO:0000256" key="1">
    <source>
        <dbReference type="SAM" id="Coils"/>
    </source>
</evidence>
<accession>A0ABV2PNP0</accession>
<dbReference type="PANTHER" id="PTHR30461">
    <property type="entry name" value="DNA-INVERTASE FROM LAMBDOID PROPHAGE"/>
    <property type="match status" value="1"/>
</dbReference>
<protein>
    <submittedName>
        <fullName evidence="4">Site-specific DNA recombinase</fullName>
    </submittedName>
</protein>
<name>A0ABV2PNP0_9BACI</name>
<dbReference type="Pfam" id="PF13408">
    <property type="entry name" value="Zn_ribbon_recom"/>
    <property type="match status" value="1"/>
</dbReference>
<comment type="caution">
    <text evidence="4">The sequence shown here is derived from an EMBL/GenBank/DDBJ whole genome shotgun (WGS) entry which is preliminary data.</text>
</comment>
<reference evidence="4 5" key="1">
    <citation type="submission" date="2024-06" db="EMBL/GenBank/DDBJ databases">
        <title>Sorghum-associated microbial communities from plants grown in Nebraska, USA.</title>
        <authorList>
            <person name="Schachtman D."/>
        </authorList>
    </citation>
    <scope>NUCLEOTIDE SEQUENCE [LARGE SCALE GENOMIC DNA]</scope>
    <source>
        <strain evidence="4 5">736</strain>
    </source>
</reference>
<feature type="domain" description="Resolvase/invertase-type recombinase catalytic" evidence="2">
    <location>
        <begin position="7"/>
        <end position="155"/>
    </location>
</feature>
<sequence length="520" mass="59821">MTKHRMKVAIYTRVSTEEQAKEGYSLGAQEDALRKYAESNNLEVYDVYSDDGYSGKSYERPEIQRLFKHLYDGKFQAILVKTVDRISRRLSDISKLQDEVLVPNNCRLLVSDNNLDSSTLDGKMFINLIGTFAEYERGMIISRVKAGMEKRAEQGYWNGGIVLGYNNINKQLVINTEEAKLVKRIFELRAEGKGYKYIAKTVNEEGYRSKKGNLFSIGTIKTILENEVYIGKCRWGKRKDWNTKRRNGVTKDYVLVEGKHEAIISLDLWAKAQAINNTNKESVSKNRNFHGDFILSGILRCPACGAGTVMNKSKKRDGSGYHLYYMCQAFASKGLKACKSNLIGKESIEKKVLQRVKELLNDITIVEDVLERIESQKLLEKSSMKNTLLLNSKNLEKKKALLNKLNSDYSSEKLGARVYNMQAESILKDIDDMEERKRRVEREYEDLQTESIITKETIYQALEHFDSLYKTATFEQRKSLLRAIIKKIEVEPNRKDIKCITFWFDYDDALLLSKTGRTVS</sequence>
<dbReference type="InterPro" id="IPR038109">
    <property type="entry name" value="DNA_bind_recomb_sf"/>
</dbReference>